<dbReference type="Proteomes" id="UP000544122">
    <property type="component" value="Unassembled WGS sequence"/>
</dbReference>
<dbReference type="AlphaFoldDB" id="A0A7Y4LXS9"/>
<sequence length="132" mass="14818">MRWFRKDRPPEVWEADIHPEGDIEAAQRIREICVSVVAIAERMAGLHGRKAEAEKATEGERYQAAIKCALELAKQMADDAMRDVSVSQIIQLCVKANHLKTARVLLRAIQSEKIKDELIAESLVLIDQDAAN</sequence>
<comment type="caution">
    <text evidence="1">The sequence shown here is derived from an EMBL/GenBank/DDBJ whole genome shotgun (WGS) entry which is preliminary data.</text>
</comment>
<evidence type="ECO:0000313" key="1">
    <source>
        <dbReference type="EMBL" id="NOJ42030.1"/>
    </source>
</evidence>
<organism evidence="1 2">
    <name type="scientific">Bradyrhizobium australiense</name>
    <dbReference type="NCBI Taxonomy" id="2721161"/>
    <lineage>
        <taxon>Bacteria</taxon>
        <taxon>Pseudomonadati</taxon>
        <taxon>Pseudomonadota</taxon>
        <taxon>Alphaproteobacteria</taxon>
        <taxon>Hyphomicrobiales</taxon>
        <taxon>Nitrobacteraceae</taxon>
        <taxon>Bradyrhizobium</taxon>
    </lineage>
</organism>
<evidence type="ECO:0000313" key="2">
    <source>
        <dbReference type="Proteomes" id="UP000544122"/>
    </source>
</evidence>
<name>A0A7Y4LXS9_9BRAD</name>
<dbReference type="RefSeq" id="WP_171581292.1">
    <property type="nucleotide sequence ID" value="NZ_JAAVLX010000007.1"/>
</dbReference>
<keyword evidence="2" id="KW-1185">Reference proteome</keyword>
<proteinExistence type="predicted"/>
<gene>
    <name evidence="1" type="ORF">HCN58_20970</name>
</gene>
<accession>A0A7Y4LXS9</accession>
<reference evidence="1 2" key="1">
    <citation type="submission" date="2020-03" db="EMBL/GenBank/DDBJ databases">
        <title>Bradyrhizobium diversity isolated from nodules of Indigofera sp.</title>
        <authorList>
            <person name="Klepa M."/>
            <person name="Helene L."/>
            <person name="Hungria M."/>
        </authorList>
    </citation>
    <scope>NUCLEOTIDE SEQUENCE [LARGE SCALE GENOMIC DNA]</scope>
    <source>
        <strain evidence="1 2">WSM 1791</strain>
    </source>
</reference>
<protein>
    <submittedName>
        <fullName evidence="1">Uncharacterized protein</fullName>
    </submittedName>
</protein>
<dbReference type="EMBL" id="JAAVLX010000007">
    <property type="protein sequence ID" value="NOJ42030.1"/>
    <property type="molecule type" value="Genomic_DNA"/>
</dbReference>